<dbReference type="Gene3D" id="1.20.120.530">
    <property type="entry name" value="GntR ligand-binding domain-like"/>
    <property type="match status" value="1"/>
</dbReference>
<gene>
    <name evidence="5" type="ORF">J2Z34_000149</name>
</gene>
<keyword evidence="1" id="KW-0805">Transcription regulation</keyword>
<dbReference type="InterPro" id="IPR000524">
    <property type="entry name" value="Tscrpt_reg_HTH_GntR"/>
</dbReference>
<dbReference type="EMBL" id="JAGGKC010000001">
    <property type="protein sequence ID" value="MBP1917686.1"/>
    <property type="molecule type" value="Genomic_DNA"/>
</dbReference>
<dbReference type="PROSITE" id="PS50949">
    <property type="entry name" value="HTH_GNTR"/>
    <property type="match status" value="1"/>
</dbReference>
<dbReference type="SMART" id="SM00345">
    <property type="entry name" value="HTH_GNTR"/>
    <property type="match status" value="1"/>
</dbReference>
<dbReference type="InterPro" id="IPR008920">
    <property type="entry name" value="TF_FadR/GntR_C"/>
</dbReference>
<dbReference type="PRINTS" id="PR00035">
    <property type="entry name" value="HTHGNTR"/>
</dbReference>
<dbReference type="SUPFAM" id="SSF46785">
    <property type="entry name" value="Winged helix' DNA-binding domain"/>
    <property type="match status" value="1"/>
</dbReference>
<comment type="caution">
    <text evidence="5">The sequence shown here is derived from an EMBL/GenBank/DDBJ whole genome shotgun (WGS) entry which is preliminary data.</text>
</comment>
<evidence type="ECO:0000256" key="3">
    <source>
        <dbReference type="ARBA" id="ARBA00023163"/>
    </source>
</evidence>
<dbReference type="Pfam" id="PF00392">
    <property type="entry name" value="GntR"/>
    <property type="match status" value="1"/>
</dbReference>
<feature type="domain" description="HTH gntR-type" evidence="4">
    <location>
        <begin position="8"/>
        <end position="76"/>
    </location>
</feature>
<dbReference type="SUPFAM" id="SSF48008">
    <property type="entry name" value="GntR ligand-binding domain-like"/>
    <property type="match status" value="1"/>
</dbReference>
<dbReference type="RefSeq" id="WP_209457931.1">
    <property type="nucleotide sequence ID" value="NZ_JAGGKC010000001.1"/>
</dbReference>
<dbReference type="Gene3D" id="1.10.10.10">
    <property type="entry name" value="Winged helix-like DNA-binding domain superfamily/Winged helix DNA-binding domain"/>
    <property type="match status" value="1"/>
</dbReference>
<keyword evidence="3" id="KW-0804">Transcription</keyword>
<evidence type="ECO:0000256" key="1">
    <source>
        <dbReference type="ARBA" id="ARBA00023015"/>
    </source>
</evidence>
<accession>A0ABS4FZJ1</accession>
<dbReference type="PANTHER" id="PTHR43537:SF5">
    <property type="entry name" value="UXU OPERON TRANSCRIPTIONAL REGULATOR"/>
    <property type="match status" value="1"/>
</dbReference>
<dbReference type="SMART" id="SM00895">
    <property type="entry name" value="FCD"/>
    <property type="match status" value="1"/>
</dbReference>
<dbReference type="CDD" id="cd07377">
    <property type="entry name" value="WHTH_GntR"/>
    <property type="match status" value="1"/>
</dbReference>
<evidence type="ECO:0000313" key="6">
    <source>
        <dbReference type="Proteomes" id="UP001519271"/>
    </source>
</evidence>
<dbReference type="Proteomes" id="UP001519271">
    <property type="component" value="Unassembled WGS sequence"/>
</dbReference>
<dbReference type="InterPro" id="IPR011711">
    <property type="entry name" value="GntR_C"/>
</dbReference>
<dbReference type="InterPro" id="IPR036388">
    <property type="entry name" value="WH-like_DNA-bd_sf"/>
</dbReference>
<dbReference type="PANTHER" id="PTHR43537">
    <property type="entry name" value="TRANSCRIPTIONAL REGULATOR, GNTR FAMILY"/>
    <property type="match status" value="1"/>
</dbReference>
<sequence length="249" mass="28502">MKNKISRTSLSEQICDIIKESIINGDFADQEKLPSEMELVELYNVSRLTVRSALQRLNALGLVTTKAGNGTYVNKFNIESTLNDIPSTRILNSTLLRSVKEFRSVIDSECIRLAIANATFDDLERLRIACEEYKQSSEASYTSVDEKFMQLSEADFKIHMIICEISHNPLFVIAYSNTQDYLKSYFYTIAVSRYKRADTLGMDKHFQATTDGHMFLYEAIKDKDIVKATKVIQNHIDYTVLVLSKEDFK</sequence>
<evidence type="ECO:0000259" key="4">
    <source>
        <dbReference type="PROSITE" id="PS50949"/>
    </source>
</evidence>
<reference evidence="5 6" key="1">
    <citation type="submission" date="2021-03" db="EMBL/GenBank/DDBJ databases">
        <title>Genomic Encyclopedia of Type Strains, Phase IV (KMG-IV): sequencing the most valuable type-strain genomes for metagenomic binning, comparative biology and taxonomic classification.</title>
        <authorList>
            <person name="Goeker M."/>
        </authorList>
    </citation>
    <scope>NUCLEOTIDE SEQUENCE [LARGE SCALE GENOMIC DNA]</scope>
    <source>
        <strain evidence="5 6">DSM 6139</strain>
    </source>
</reference>
<keyword evidence="2" id="KW-0238">DNA-binding</keyword>
<dbReference type="InterPro" id="IPR036390">
    <property type="entry name" value="WH_DNA-bd_sf"/>
</dbReference>
<keyword evidence="5" id="KW-0670">Pyruvate</keyword>
<evidence type="ECO:0000256" key="2">
    <source>
        <dbReference type="ARBA" id="ARBA00023125"/>
    </source>
</evidence>
<protein>
    <submittedName>
        <fullName evidence="5">GntR family transcriptional repressor for pyruvate dehydrogenase complex</fullName>
    </submittedName>
</protein>
<organism evidence="5 6">
    <name type="scientific">Youngiibacter multivorans</name>
    <dbReference type="NCBI Taxonomy" id="937251"/>
    <lineage>
        <taxon>Bacteria</taxon>
        <taxon>Bacillati</taxon>
        <taxon>Bacillota</taxon>
        <taxon>Clostridia</taxon>
        <taxon>Eubacteriales</taxon>
        <taxon>Clostridiaceae</taxon>
        <taxon>Youngiibacter</taxon>
    </lineage>
</organism>
<keyword evidence="6" id="KW-1185">Reference proteome</keyword>
<dbReference type="Pfam" id="PF07729">
    <property type="entry name" value="FCD"/>
    <property type="match status" value="1"/>
</dbReference>
<evidence type="ECO:0000313" key="5">
    <source>
        <dbReference type="EMBL" id="MBP1917686.1"/>
    </source>
</evidence>
<proteinExistence type="predicted"/>
<name>A0ABS4FZJ1_9CLOT</name>